<evidence type="ECO:0000256" key="4">
    <source>
        <dbReference type="ARBA" id="ARBA00022723"/>
    </source>
</evidence>
<dbReference type="InterPro" id="IPR032828">
    <property type="entry name" value="PolyA_RNA-bd"/>
</dbReference>
<keyword evidence="4" id="KW-0479">Metal-binding</keyword>
<keyword evidence="3" id="KW-0548">Nucleotidyltransferase</keyword>
<gene>
    <name evidence="7" type="ORF">FEF22_000260</name>
</gene>
<reference evidence="7" key="1">
    <citation type="submission" date="2019-10" db="EMBL/GenBank/DDBJ databases">
        <title>Whole Genome Sequencing and Characterization of Texas Phoenix Palm Decline Phytoplasma Belongs to Lethal Yellowing (16SrIV) Group.</title>
        <authorList>
            <person name="Bao M."/>
        </authorList>
    </citation>
    <scope>NUCLEOTIDE SEQUENCE [LARGE SCALE GENOMIC DNA]</scope>
    <source>
        <strain evidence="7">ACPD</strain>
    </source>
</reference>
<evidence type="ECO:0000256" key="2">
    <source>
        <dbReference type="ARBA" id="ARBA00022694"/>
    </source>
</evidence>
<evidence type="ECO:0000256" key="1">
    <source>
        <dbReference type="ARBA" id="ARBA00001946"/>
    </source>
</evidence>
<feature type="domain" description="tRNA nucleotidyltransferase/poly(A) polymerase RNA and SrmB- binding" evidence="6">
    <location>
        <begin position="50"/>
        <end position="105"/>
    </location>
</feature>
<dbReference type="SUPFAM" id="SSF81891">
    <property type="entry name" value="Poly A polymerase C-terminal region-like"/>
    <property type="match status" value="1"/>
</dbReference>
<evidence type="ECO:0000259" key="6">
    <source>
        <dbReference type="Pfam" id="PF12627"/>
    </source>
</evidence>
<dbReference type="Pfam" id="PF12627">
    <property type="entry name" value="PolyA_pol_RNAbd"/>
    <property type="match status" value="1"/>
</dbReference>
<evidence type="ECO:0000256" key="3">
    <source>
        <dbReference type="ARBA" id="ARBA00022695"/>
    </source>
</evidence>
<evidence type="ECO:0000313" key="8">
    <source>
        <dbReference type="Proteomes" id="UP001192346"/>
    </source>
</evidence>
<dbReference type="InterPro" id="IPR050264">
    <property type="entry name" value="Bact_CCA-adding_enz_type3_sf"/>
</dbReference>
<evidence type="ECO:0000313" key="7">
    <source>
        <dbReference type="EMBL" id="MBP3059222.1"/>
    </source>
</evidence>
<keyword evidence="8" id="KW-1185">Reference proteome</keyword>
<organism evidence="7 8">
    <name type="scientific">Texas Phoenix palm phytoplasma</name>
    <dbReference type="NCBI Taxonomy" id="176709"/>
    <lineage>
        <taxon>Bacteria</taxon>
        <taxon>Bacillati</taxon>
        <taxon>Mycoplasmatota</taxon>
        <taxon>Mollicutes</taxon>
        <taxon>Acholeplasmatales</taxon>
        <taxon>Acholeplasmataceae</taxon>
        <taxon>Candidatus Phytoplasma</taxon>
        <taxon>16SrIV (Coconut lethal yellows group)</taxon>
    </lineage>
</organism>
<keyword evidence="5" id="KW-0460">Magnesium</keyword>
<evidence type="ECO:0000256" key="5">
    <source>
        <dbReference type="ARBA" id="ARBA00022842"/>
    </source>
</evidence>
<sequence length="176" mass="21496">MNEKGFIFDYMKAYKDLKKKQIKTIGNPYKKLSEDALRIIRIFYFQSKLNFKIEKKTEKALKENAFLLKKIKPEQIFKEFQKILKQPYFMKAFLSLKNTNAISFLNIGLQKSILFIIENNWPIINEELFFGLSFILDCRIIDYFNFNKKKYLNKYFYFNKKIKLNIFYKKYFLKIN</sequence>
<dbReference type="Gene3D" id="1.10.3090.10">
    <property type="entry name" value="cca-adding enzyme, domain 2"/>
    <property type="match status" value="1"/>
</dbReference>
<name>A0ABS5BI11_9MOLU</name>
<keyword evidence="2" id="KW-0819">tRNA processing</keyword>
<dbReference type="PANTHER" id="PTHR46173">
    <property type="entry name" value="CCA TRNA NUCLEOTIDYLTRANSFERASE 1, MITOCHONDRIAL"/>
    <property type="match status" value="1"/>
</dbReference>
<dbReference type="PANTHER" id="PTHR46173:SF1">
    <property type="entry name" value="CCA TRNA NUCLEOTIDYLTRANSFERASE 1, MITOCHONDRIAL"/>
    <property type="match status" value="1"/>
</dbReference>
<dbReference type="EMBL" id="VBRA02000003">
    <property type="protein sequence ID" value="MBP3059222.1"/>
    <property type="molecule type" value="Genomic_DNA"/>
</dbReference>
<keyword evidence="3" id="KW-0808">Transferase</keyword>
<comment type="caution">
    <text evidence="7">The sequence shown here is derived from an EMBL/GenBank/DDBJ whole genome shotgun (WGS) entry which is preliminary data.</text>
</comment>
<protein>
    <recommendedName>
        <fullName evidence="6">tRNA nucleotidyltransferase/poly(A) polymerase RNA and SrmB- binding domain-containing protein</fullName>
    </recommendedName>
</protein>
<dbReference type="Proteomes" id="UP001192346">
    <property type="component" value="Unassembled WGS sequence"/>
</dbReference>
<comment type="cofactor">
    <cofactor evidence="1">
        <name>Mg(2+)</name>
        <dbReference type="ChEBI" id="CHEBI:18420"/>
    </cofactor>
</comment>
<accession>A0ABS5BI11</accession>
<proteinExistence type="predicted"/>